<comment type="caution">
    <text evidence="1">The sequence shown here is derived from an EMBL/GenBank/DDBJ whole genome shotgun (WGS) entry which is preliminary data.</text>
</comment>
<proteinExistence type="predicted"/>
<protein>
    <recommendedName>
        <fullName evidence="3">Ricin B lectin domain-containing protein</fullName>
    </recommendedName>
</protein>
<reference evidence="1 2" key="1">
    <citation type="submission" date="2017-10" db="EMBL/GenBank/DDBJ databases">
        <title>The draft genome sequence of Lewinella nigricans NBRC 102662.</title>
        <authorList>
            <person name="Wang K."/>
        </authorList>
    </citation>
    <scope>NUCLEOTIDE SEQUENCE [LARGE SCALE GENOMIC DNA]</scope>
    <source>
        <strain evidence="1 2">NBRC 102662</strain>
    </source>
</reference>
<dbReference type="Proteomes" id="UP000223913">
    <property type="component" value="Unassembled WGS sequence"/>
</dbReference>
<dbReference type="Gene3D" id="2.80.10.50">
    <property type="match status" value="1"/>
</dbReference>
<name>A0A2D0NCV8_FLAN2</name>
<dbReference type="EMBL" id="PDUD01000018">
    <property type="protein sequence ID" value="PHN06206.1"/>
    <property type="molecule type" value="Genomic_DNA"/>
</dbReference>
<keyword evidence="2" id="KW-1185">Reference proteome</keyword>
<dbReference type="RefSeq" id="WP_143473354.1">
    <property type="nucleotide sequence ID" value="NZ_PDUD01000018.1"/>
</dbReference>
<gene>
    <name evidence="1" type="ORF">CRP01_11530</name>
</gene>
<organism evidence="1 2">
    <name type="scientific">Flavilitoribacter nigricans (strain ATCC 23147 / DSM 23189 / NBRC 102662 / NCIMB 1420 / SS-2)</name>
    <name type="common">Lewinella nigricans</name>
    <dbReference type="NCBI Taxonomy" id="1122177"/>
    <lineage>
        <taxon>Bacteria</taxon>
        <taxon>Pseudomonadati</taxon>
        <taxon>Bacteroidota</taxon>
        <taxon>Saprospiria</taxon>
        <taxon>Saprospirales</taxon>
        <taxon>Lewinellaceae</taxon>
        <taxon>Flavilitoribacter</taxon>
    </lineage>
</organism>
<evidence type="ECO:0000313" key="1">
    <source>
        <dbReference type="EMBL" id="PHN06206.1"/>
    </source>
</evidence>
<evidence type="ECO:0008006" key="3">
    <source>
        <dbReference type="Google" id="ProtNLM"/>
    </source>
</evidence>
<evidence type="ECO:0000313" key="2">
    <source>
        <dbReference type="Proteomes" id="UP000223913"/>
    </source>
</evidence>
<sequence length="162" mass="18445">MIFRIANKSNRTLSICVDPNANSNFAVSLGKFDQTEAAFQWQISFHVPSSTENNFILKSAGLLIYSAFVNKAIVYNGENEYLQLKDPKLSNTTNEIDNNFLWNICWWDEGTNPFITIRSPFKQDDQVWDARKSVSNGNGIGTWNDNGTDSQQWQLIPFIPTI</sequence>
<accession>A0A2D0NCV8</accession>
<dbReference type="AlphaFoldDB" id="A0A2D0NCV8"/>